<feature type="compositionally biased region" description="Polar residues" evidence="1">
    <location>
        <begin position="80"/>
        <end position="99"/>
    </location>
</feature>
<feature type="compositionally biased region" description="Polar residues" evidence="1">
    <location>
        <begin position="816"/>
        <end position="827"/>
    </location>
</feature>
<evidence type="ECO:0000256" key="1">
    <source>
        <dbReference type="SAM" id="MobiDB-lite"/>
    </source>
</evidence>
<evidence type="ECO:0000313" key="4">
    <source>
        <dbReference type="Proteomes" id="UP000091956"/>
    </source>
</evidence>
<feature type="region of interest" description="Disordered" evidence="1">
    <location>
        <begin position="387"/>
        <end position="410"/>
    </location>
</feature>
<dbReference type="SUPFAM" id="SSF47923">
    <property type="entry name" value="Ypt/Rab-GAP domain of gyp1p"/>
    <property type="match status" value="2"/>
</dbReference>
<reference evidence="4" key="2">
    <citation type="journal article" date="2018" name="Nat. Commun.">
        <title>Extreme sensitivity to ultraviolet light in the fungal pathogen causing white-nose syndrome of bats.</title>
        <authorList>
            <person name="Palmer J.M."/>
            <person name="Drees K.P."/>
            <person name="Foster J.T."/>
            <person name="Lindner D.L."/>
        </authorList>
    </citation>
    <scope>NUCLEOTIDE SEQUENCE [LARGE SCALE GENOMIC DNA]</scope>
    <source>
        <strain evidence="4">UAMH 10579</strain>
    </source>
</reference>
<feature type="compositionally biased region" description="Low complexity" evidence="1">
    <location>
        <begin position="40"/>
        <end position="52"/>
    </location>
</feature>
<dbReference type="Proteomes" id="UP000091956">
    <property type="component" value="Unassembled WGS sequence"/>
</dbReference>
<dbReference type="OrthoDB" id="294251at2759"/>
<feature type="compositionally biased region" description="Polar residues" evidence="1">
    <location>
        <begin position="158"/>
        <end position="171"/>
    </location>
</feature>
<feature type="compositionally biased region" description="Basic and acidic residues" evidence="1">
    <location>
        <begin position="69"/>
        <end position="79"/>
    </location>
</feature>
<dbReference type="InterPro" id="IPR050302">
    <property type="entry name" value="Rab_GAP_TBC_domain"/>
</dbReference>
<dbReference type="FunFam" id="1.10.472.80:FF:000050">
    <property type="entry name" value="GTPase activating protein (Gyp3)"/>
    <property type="match status" value="1"/>
</dbReference>
<dbReference type="SMART" id="SM00164">
    <property type="entry name" value="TBC"/>
    <property type="match status" value="1"/>
</dbReference>
<keyword evidence="4" id="KW-1185">Reference proteome</keyword>
<feature type="region of interest" description="Disordered" evidence="1">
    <location>
        <begin position="797"/>
        <end position="834"/>
    </location>
</feature>
<feature type="domain" description="Rab-GAP TBC" evidence="2">
    <location>
        <begin position="491"/>
        <end position="722"/>
    </location>
</feature>
<dbReference type="PANTHER" id="PTHR47219">
    <property type="entry name" value="RAB GTPASE-ACTIVATING PROTEIN 1-LIKE"/>
    <property type="match status" value="1"/>
</dbReference>
<feature type="compositionally biased region" description="Polar residues" evidence="1">
    <location>
        <begin position="261"/>
        <end position="278"/>
    </location>
</feature>
<evidence type="ECO:0000313" key="3">
    <source>
        <dbReference type="EMBL" id="OBT94512.1"/>
    </source>
</evidence>
<name>A0A1B8GF96_9PEZI</name>
<dbReference type="STRING" id="342668.A0A1B8GF96"/>
<feature type="region of interest" description="Disordered" evidence="1">
    <location>
        <begin position="1"/>
        <end position="278"/>
    </location>
</feature>
<feature type="region of interest" description="Disordered" evidence="1">
    <location>
        <begin position="320"/>
        <end position="347"/>
    </location>
</feature>
<proteinExistence type="predicted"/>
<dbReference type="EMBL" id="KV460243">
    <property type="protein sequence ID" value="OBT94512.1"/>
    <property type="molecule type" value="Genomic_DNA"/>
</dbReference>
<feature type="compositionally biased region" description="Polar residues" evidence="1">
    <location>
        <begin position="388"/>
        <end position="400"/>
    </location>
</feature>
<accession>A0A1B8GF96</accession>
<feature type="compositionally biased region" description="Polar residues" evidence="1">
    <location>
        <begin position="333"/>
        <end position="347"/>
    </location>
</feature>
<dbReference type="PROSITE" id="PS50086">
    <property type="entry name" value="TBC_RABGAP"/>
    <property type="match status" value="1"/>
</dbReference>
<dbReference type="RefSeq" id="XP_018128245.1">
    <property type="nucleotide sequence ID" value="XM_018276614.2"/>
</dbReference>
<gene>
    <name evidence="3" type="ORF">VE01_07179</name>
</gene>
<dbReference type="AlphaFoldDB" id="A0A1B8GF96"/>
<dbReference type="PANTHER" id="PTHR47219:SF20">
    <property type="entry name" value="TBC1 DOMAIN FAMILY MEMBER 2B"/>
    <property type="match status" value="1"/>
</dbReference>
<dbReference type="Gene3D" id="1.10.8.270">
    <property type="entry name" value="putative rabgap domain of human tbc1 domain family member 14 like domains"/>
    <property type="match status" value="1"/>
</dbReference>
<protein>
    <recommendedName>
        <fullName evidence="2">Rab-GAP TBC domain-containing protein</fullName>
    </recommendedName>
</protein>
<organism evidence="3 4">
    <name type="scientific">Pseudogymnoascus verrucosus</name>
    <dbReference type="NCBI Taxonomy" id="342668"/>
    <lineage>
        <taxon>Eukaryota</taxon>
        <taxon>Fungi</taxon>
        <taxon>Dikarya</taxon>
        <taxon>Ascomycota</taxon>
        <taxon>Pezizomycotina</taxon>
        <taxon>Leotiomycetes</taxon>
        <taxon>Thelebolales</taxon>
        <taxon>Thelebolaceae</taxon>
        <taxon>Pseudogymnoascus</taxon>
    </lineage>
</organism>
<dbReference type="Gene3D" id="1.10.472.80">
    <property type="entry name" value="Ypt/Rab-GAP domain of gyp1p, domain 3"/>
    <property type="match status" value="1"/>
</dbReference>
<dbReference type="GO" id="GO:0005096">
    <property type="term" value="F:GTPase activator activity"/>
    <property type="evidence" value="ECO:0007669"/>
    <property type="project" value="TreeGrafter"/>
</dbReference>
<feature type="compositionally biased region" description="Polar residues" evidence="1">
    <location>
        <begin position="113"/>
        <end position="123"/>
    </location>
</feature>
<feature type="compositionally biased region" description="Basic and acidic residues" evidence="1">
    <location>
        <begin position="251"/>
        <end position="260"/>
    </location>
</feature>
<dbReference type="Pfam" id="PF00566">
    <property type="entry name" value="RabGAP-TBC"/>
    <property type="match status" value="1"/>
</dbReference>
<dbReference type="InterPro" id="IPR000195">
    <property type="entry name" value="Rab-GAP-TBC_dom"/>
</dbReference>
<feature type="compositionally biased region" description="Basic and acidic residues" evidence="1">
    <location>
        <begin position="797"/>
        <end position="814"/>
    </location>
</feature>
<dbReference type="GeneID" id="28840565"/>
<reference evidence="3 4" key="1">
    <citation type="submission" date="2016-03" db="EMBL/GenBank/DDBJ databases">
        <title>Comparative genomics of Pseudogymnoascus destructans, the fungus causing white-nose syndrome of bats.</title>
        <authorList>
            <person name="Palmer J.M."/>
            <person name="Drees K.P."/>
            <person name="Foster J.T."/>
            <person name="Lindner D.L."/>
        </authorList>
    </citation>
    <scope>NUCLEOTIDE SEQUENCE [LARGE SCALE GENOMIC DNA]</scope>
    <source>
        <strain evidence="3 4">UAMH 10579</strain>
    </source>
</reference>
<evidence type="ECO:0000259" key="2">
    <source>
        <dbReference type="PROSITE" id="PS50086"/>
    </source>
</evidence>
<dbReference type="InterPro" id="IPR035969">
    <property type="entry name" value="Rab-GAP_TBC_sf"/>
</dbReference>
<dbReference type="GO" id="GO:0031267">
    <property type="term" value="F:small GTPase binding"/>
    <property type="evidence" value="ECO:0007669"/>
    <property type="project" value="TreeGrafter"/>
</dbReference>
<sequence length="834" mass="92819">MDGEPRNAASTAYRGDGAVPVQRSRSLRRLLSGKNGSPAPITSSPTSMYPSTPNFPAAPRPQQLANAQRQRDMEQDSRTQRSASNDSYHSNRNPSSYTGNKRPMPSEAARLRSLNTSHQSPTYPESPLYQQEMAPPRENFSRPRQASTNRSGDPPRTAPSSGSTMPQQSRGGASATRPGFGRDRGFSESPATMATSPASSHSLRNAYSIPELSATERQQNGPGNLGNSRNGLRFRDNSPNPDLRPNFARASNDEEVRESLRSIQTSGTGTTSATWDTPTSSVFLDTARSSVLSKASSARSVNGRDQIDDFLDMYESGFGESEAETEDELRQNRPATSRSIQSEMGNQQSIPELDGLDLAVPKLQHMIIRDSADMFRTATAYVDPFNADAQNDNGSNQNQPVPGISRQPSGRGVIGAQYSKFDDTRDHYGFKKKSLHVPLDVYEAWNRQYTVYLARRRRKWVDIMKANGLGSEDPTRFPPKSHKMKRCVRKGIPPDWRGEAWFFYSGGHAILAKHPGVYDDLVRRSANGDLSPTDEELIERDLHRTFPDNIMFKPDPVVIPSFLLTGPDAMTPPDPAAVTETPMLKSLRRVLQATAIYNPKIGYCQSLNFLAGLLLLFMCEERAFWMLDLITKEYLPNTHEVNLEGANVDLGVLMMGVQESMPAVWAKIGGELDGSSGASQRGVPFDLPPITLCCTAWFMSCFIGTLPIETTLRVWDSFFFEGSKTLFRIALAVFKVGETEIRAVNDPMEVFQVVQTIPRRLVDANALMEACYRRRNGFGHVTQDTIDARRAERRQIYADNRAEKAGERERERPTSKRSNLSKTSNRFFSIRGKK</sequence>
<feature type="compositionally biased region" description="Polar residues" evidence="1">
    <location>
        <begin position="215"/>
        <end position="230"/>
    </location>
</feature>
<feature type="compositionally biased region" description="Polar residues" evidence="1">
    <location>
        <begin position="142"/>
        <end position="151"/>
    </location>
</feature>
<feature type="compositionally biased region" description="Low complexity" evidence="1">
    <location>
        <begin position="187"/>
        <end position="202"/>
    </location>
</feature>